<keyword evidence="3" id="KW-1185">Reference proteome</keyword>
<gene>
    <name evidence="2" type="ORF">SAMN05444365_102555</name>
</gene>
<dbReference type="InterPro" id="IPR026968">
    <property type="entry name" value="PcaD/CatD"/>
</dbReference>
<dbReference type="PANTHER" id="PTHR43433">
    <property type="entry name" value="HYDROLASE, ALPHA/BETA FOLD FAMILY PROTEIN"/>
    <property type="match status" value="1"/>
</dbReference>
<feature type="domain" description="AB hydrolase-1" evidence="1">
    <location>
        <begin position="16"/>
        <end position="239"/>
    </location>
</feature>
<dbReference type="PRINTS" id="PR00111">
    <property type="entry name" value="ABHYDROLASE"/>
</dbReference>
<protein>
    <submittedName>
        <fullName evidence="2">3-oxoadipate enol-lactonase</fullName>
    </submittedName>
</protein>
<dbReference type="EMBL" id="FNPH01000002">
    <property type="protein sequence ID" value="SDY53256.1"/>
    <property type="molecule type" value="Genomic_DNA"/>
</dbReference>
<name>A0A1H3KMI9_9ACTN</name>
<organism evidence="2 3">
    <name type="scientific">Micromonospora pattaloongensis</name>
    <dbReference type="NCBI Taxonomy" id="405436"/>
    <lineage>
        <taxon>Bacteria</taxon>
        <taxon>Bacillati</taxon>
        <taxon>Actinomycetota</taxon>
        <taxon>Actinomycetes</taxon>
        <taxon>Micromonosporales</taxon>
        <taxon>Micromonosporaceae</taxon>
        <taxon>Micromonospora</taxon>
    </lineage>
</organism>
<dbReference type="Proteomes" id="UP000242415">
    <property type="component" value="Unassembled WGS sequence"/>
</dbReference>
<dbReference type="RefSeq" id="WP_091554115.1">
    <property type="nucleotide sequence ID" value="NZ_FNPH01000002.1"/>
</dbReference>
<dbReference type="NCBIfam" id="TIGR02427">
    <property type="entry name" value="protocat_pcaD"/>
    <property type="match status" value="1"/>
</dbReference>
<dbReference type="InterPro" id="IPR000073">
    <property type="entry name" value="AB_hydrolase_1"/>
</dbReference>
<reference evidence="3" key="1">
    <citation type="submission" date="2016-10" db="EMBL/GenBank/DDBJ databases">
        <authorList>
            <person name="Varghese N."/>
            <person name="Submissions S."/>
        </authorList>
    </citation>
    <scope>NUCLEOTIDE SEQUENCE [LARGE SCALE GENOMIC DNA]</scope>
    <source>
        <strain evidence="3">DSM 45245</strain>
    </source>
</reference>
<sequence>MSVSLHHVVEGPADAPVLLLGNSLGSTLAMWEPQLPRLAEQFRVVRFDTRGHGRSPVPTGPYALADLGGDVLALLDRLGVARAHFCGLSLGGMVGMWLAAHAPERVDRLVLCCTSARLGPPEGWAERARAVRAQGTVAVADAVLQRWFTPGFTSRKPDRVAALRAMVAQTPAEGYAGCCEAIADMDLEPVLPRIAAPTLVIAGADDPATPPAHAETIAAGIPDARVTVLTDAAHLANVEQSDRVTDLIITHLTGKEQS</sequence>
<dbReference type="SUPFAM" id="SSF53474">
    <property type="entry name" value="alpha/beta-Hydrolases"/>
    <property type="match status" value="1"/>
</dbReference>
<dbReference type="GO" id="GO:0042952">
    <property type="term" value="P:beta-ketoadipate pathway"/>
    <property type="evidence" value="ECO:0007669"/>
    <property type="project" value="InterPro"/>
</dbReference>
<dbReference type="InterPro" id="IPR029058">
    <property type="entry name" value="AB_hydrolase_fold"/>
</dbReference>
<dbReference type="GO" id="GO:0047570">
    <property type="term" value="F:3-oxoadipate enol-lactonase activity"/>
    <property type="evidence" value="ECO:0007669"/>
    <property type="project" value="InterPro"/>
</dbReference>
<evidence type="ECO:0000313" key="3">
    <source>
        <dbReference type="Proteomes" id="UP000242415"/>
    </source>
</evidence>
<accession>A0A1H3KMI9</accession>
<dbReference type="STRING" id="405436.SAMN05444365_102555"/>
<dbReference type="InterPro" id="IPR050471">
    <property type="entry name" value="AB_hydrolase"/>
</dbReference>
<evidence type="ECO:0000313" key="2">
    <source>
        <dbReference type="EMBL" id="SDY53256.1"/>
    </source>
</evidence>
<dbReference type="OrthoDB" id="9802489at2"/>
<dbReference type="PANTHER" id="PTHR43433:SF5">
    <property type="entry name" value="AB HYDROLASE-1 DOMAIN-CONTAINING PROTEIN"/>
    <property type="match status" value="1"/>
</dbReference>
<dbReference type="Pfam" id="PF00561">
    <property type="entry name" value="Abhydrolase_1"/>
    <property type="match status" value="1"/>
</dbReference>
<dbReference type="Gene3D" id="3.40.50.1820">
    <property type="entry name" value="alpha/beta hydrolase"/>
    <property type="match status" value="1"/>
</dbReference>
<proteinExistence type="predicted"/>
<evidence type="ECO:0000259" key="1">
    <source>
        <dbReference type="Pfam" id="PF00561"/>
    </source>
</evidence>
<dbReference type="AlphaFoldDB" id="A0A1H3KMI9"/>